<dbReference type="EnsemblPlants" id="MELO3C029772.2.1">
    <property type="protein sequence ID" value="MELO3C029772.2.1"/>
    <property type="gene ID" value="MELO3C029772.2"/>
</dbReference>
<name>A0A9I9E7B8_CUCME</name>
<proteinExistence type="predicted"/>
<reference evidence="1" key="1">
    <citation type="submission" date="2023-03" db="UniProtKB">
        <authorList>
            <consortium name="EnsemblPlants"/>
        </authorList>
    </citation>
    <scope>IDENTIFICATION</scope>
</reference>
<protein>
    <submittedName>
        <fullName evidence="1">Uncharacterized protein</fullName>
    </submittedName>
</protein>
<evidence type="ECO:0000313" key="1">
    <source>
        <dbReference type="EnsemblPlants" id="MELO3C029772.2.1"/>
    </source>
</evidence>
<dbReference type="AlphaFoldDB" id="A0A9I9E7B8"/>
<dbReference type="Gramene" id="MELO3C029772.2.1">
    <property type="protein sequence ID" value="MELO3C029772.2.1"/>
    <property type="gene ID" value="MELO3C029772.2"/>
</dbReference>
<accession>A0A9I9E7B8</accession>
<sequence length="103" mass="11923">MKGFVMTLEMKMGPKVAENDEQSQMWILVQGPKARKIWPQEDVSRIPMDDQTLKNYSMHLVIFDGVENGIDGLIRAFKILVDYLMTSTYIGEFTLVHWRSVTL</sequence>
<organism evidence="1">
    <name type="scientific">Cucumis melo</name>
    <name type="common">Muskmelon</name>
    <dbReference type="NCBI Taxonomy" id="3656"/>
    <lineage>
        <taxon>Eukaryota</taxon>
        <taxon>Viridiplantae</taxon>
        <taxon>Streptophyta</taxon>
        <taxon>Embryophyta</taxon>
        <taxon>Tracheophyta</taxon>
        <taxon>Spermatophyta</taxon>
        <taxon>Magnoliopsida</taxon>
        <taxon>eudicotyledons</taxon>
        <taxon>Gunneridae</taxon>
        <taxon>Pentapetalae</taxon>
        <taxon>rosids</taxon>
        <taxon>fabids</taxon>
        <taxon>Cucurbitales</taxon>
        <taxon>Cucurbitaceae</taxon>
        <taxon>Benincaseae</taxon>
        <taxon>Cucumis</taxon>
    </lineage>
</organism>